<comment type="caution">
    <text evidence="2">The sequence shown here is derived from an EMBL/GenBank/DDBJ whole genome shotgun (WGS) entry which is preliminary data.</text>
</comment>
<dbReference type="PANTHER" id="PTHR23028">
    <property type="entry name" value="ACETYLTRANSFERASE"/>
    <property type="match status" value="1"/>
</dbReference>
<name>A0AAJ2X421_XANCA</name>
<accession>A0AAJ2X421</accession>
<protein>
    <submittedName>
        <fullName evidence="2">Acyltransferase</fullName>
        <ecNumber evidence="2">2.3.-.-</ecNumber>
    </submittedName>
</protein>
<gene>
    <name evidence="2" type="ORF">LLE72_011090</name>
</gene>
<dbReference type="EC" id="2.3.-.-" evidence="2"/>
<dbReference type="GO" id="GO:0016746">
    <property type="term" value="F:acyltransferase activity"/>
    <property type="evidence" value="ECO:0007669"/>
    <property type="project" value="UniProtKB-KW"/>
</dbReference>
<proteinExistence type="predicted"/>
<feature type="transmembrane region" description="Helical" evidence="1">
    <location>
        <begin position="35"/>
        <end position="56"/>
    </location>
</feature>
<dbReference type="AlphaFoldDB" id="A0AAJ2X421"/>
<dbReference type="GO" id="GO:0000271">
    <property type="term" value="P:polysaccharide biosynthetic process"/>
    <property type="evidence" value="ECO:0007669"/>
    <property type="project" value="TreeGrafter"/>
</dbReference>
<feature type="transmembrane region" description="Helical" evidence="1">
    <location>
        <begin position="211"/>
        <end position="232"/>
    </location>
</feature>
<feature type="transmembrane region" description="Helical" evidence="1">
    <location>
        <begin position="185"/>
        <end position="204"/>
    </location>
</feature>
<keyword evidence="1" id="KW-0812">Transmembrane</keyword>
<feature type="transmembrane region" description="Helical" evidence="1">
    <location>
        <begin position="148"/>
        <end position="173"/>
    </location>
</feature>
<reference evidence="2" key="1">
    <citation type="submission" date="2021-10" db="EMBL/GenBank/DDBJ databases">
        <authorList>
            <person name="Hussein R."/>
            <person name="Harrison J."/>
            <person name="Studholme D.J."/>
            <person name="Vicente J."/>
            <person name="Grant M."/>
        </authorList>
    </citation>
    <scope>NUCLEOTIDE SEQUENCE</scope>
    <source>
        <strain evidence="2">NCPPB 2970</strain>
    </source>
</reference>
<evidence type="ECO:0000313" key="2">
    <source>
        <dbReference type="EMBL" id="MEC3888279.1"/>
    </source>
</evidence>
<feature type="transmembrane region" description="Helical" evidence="1">
    <location>
        <begin position="296"/>
        <end position="315"/>
    </location>
</feature>
<dbReference type="EMBL" id="JAJFNJ020000003">
    <property type="protein sequence ID" value="MEC3888279.1"/>
    <property type="molecule type" value="Genomic_DNA"/>
</dbReference>
<evidence type="ECO:0000313" key="3">
    <source>
        <dbReference type="Proteomes" id="UP001297361"/>
    </source>
</evidence>
<keyword evidence="2" id="KW-0808">Transferase</keyword>
<keyword evidence="2" id="KW-0012">Acyltransferase</keyword>
<feature type="transmembrane region" description="Helical" evidence="1">
    <location>
        <begin position="12"/>
        <end position="29"/>
    </location>
</feature>
<feature type="transmembrane region" description="Helical" evidence="1">
    <location>
        <begin position="271"/>
        <end position="290"/>
    </location>
</feature>
<dbReference type="PANTHER" id="PTHR23028:SF53">
    <property type="entry name" value="ACYL_TRANSF_3 DOMAIN-CONTAINING PROTEIN"/>
    <property type="match status" value="1"/>
</dbReference>
<dbReference type="InterPro" id="IPR050879">
    <property type="entry name" value="Acyltransferase_3"/>
</dbReference>
<dbReference type="RefSeq" id="WP_228424519.1">
    <property type="nucleotide sequence ID" value="NZ_JAJFNJ020000003.1"/>
</dbReference>
<keyword evidence="1" id="KW-1133">Transmembrane helix</keyword>
<feature type="transmembrane region" description="Helical" evidence="1">
    <location>
        <begin position="77"/>
        <end position="97"/>
    </location>
</feature>
<sequence length="343" mass="38456">MSIKITNHFGIGSWRMLLAVLVAASHLWADMLQGYAAYAVWGFYVLSGYLMTYVVSYKYGFTVGGLRNFAFNRLLRIYPSYYVAFAFGVVAIMWLNANGVNSARLNPEMGLPVSFFWINPITLLPIFPRTSLPVAVSSALSIEIGAYFLIPIMARWVRVAWLTLAISGIYSLSHGLMPASFADRYALFLPCLMTFTTGSLVCHYRESLLRWSMPCLSVLIWLLHGLIWLYLSSYPWTIGLYASMLLSAWVTLSLTSQASSKVDAVLGDMSYPMYLLHTIVGALLLAYFGYDRAFSFFLTSFVITLLLAWLMAIGFERKLHRFKREGRRAAAAPSSANLVSSSK</sequence>
<keyword evidence="1" id="KW-0472">Membrane</keyword>
<dbReference type="GO" id="GO:0016020">
    <property type="term" value="C:membrane"/>
    <property type="evidence" value="ECO:0007669"/>
    <property type="project" value="TreeGrafter"/>
</dbReference>
<reference evidence="2" key="2">
    <citation type="submission" date="2024-01" db="EMBL/GenBank/DDBJ databases">
        <title>Long-read genome sequencing of X. campestris pv. papavericola.</title>
        <authorList>
            <person name="Hussain R.M.F."/>
            <person name="Greer S."/>
            <person name="Harrison J."/>
            <person name="Grant M."/>
            <person name="Vicente J."/>
            <person name="Studholme D.J."/>
        </authorList>
    </citation>
    <scope>NUCLEOTIDE SEQUENCE</scope>
    <source>
        <strain evidence="2">NCPPB 2970</strain>
    </source>
</reference>
<dbReference type="Proteomes" id="UP001297361">
    <property type="component" value="Unassembled WGS sequence"/>
</dbReference>
<evidence type="ECO:0000256" key="1">
    <source>
        <dbReference type="SAM" id="Phobius"/>
    </source>
</evidence>
<organism evidence="2 3">
    <name type="scientific">Xanthomonas campestris pv. papavericola</name>
    <dbReference type="NCBI Taxonomy" id="487881"/>
    <lineage>
        <taxon>Bacteria</taxon>
        <taxon>Pseudomonadati</taxon>
        <taxon>Pseudomonadota</taxon>
        <taxon>Gammaproteobacteria</taxon>
        <taxon>Lysobacterales</taxon>
        <taxon>Lysobacteraceae</taxon>
        <taxon>Xanthomonas</taxon>
    </lineage>
</organism>